<evidence type="ECO:0000259" key="4">
    <source>
        <dbReference type="PROSITE" id="PS51879"/>
    </source>
</evidence>
<organism evidence="5">
    <name type="scientific">Picea sitchensis</name>
    <name type="common">Sitka spruce</name>
    <name type="synonym">Pinus sitchensis</name>
    <dbReference type="NCBI Taxonomy" id="3332"/>
    <lineage>
        <taxon>Eukaryota</taxon>
        <taxon>Viridiplantae</taxon>
        <taxon>Streptophyta</taxon>
        <taxon>Embryophyta</taxon>
        <taxon>Tracheophyta</taxon>
        <taxon>Spermatophyta</taxon>
        <taxon>Pinopsida</taxon>
        <taxon>Pinidae</taxon>
        <taxon>Conifers I</taxon>
        <taxon>Pinales</taxon>
        <taxon>Pinaceae</taxon>
        <taxon>Picea</taxon>
    </lineage>
</organism>
<evidence type="ECO:0000256" key="2">
    <source>
        <dbReference type="ARBA" id="ARBA00023242"/>
    </source>
</evidence>
<feature type="region of interest" description="Disordered" evidence="3">
    <location>
        <begin position="165"/>
        <end position="186"/>
    </location>
</feature>
<dbReference type="PANTHER" id="PTHR32263">
    <property type="entry name" value="INACTIVE POLY [ADP-RIBOSE] POLYMERASE SRO4-RELATED"/>
    <property type="match status" value="1"/>
</dbReference>
<dbReference type="InterPro" id="IPR022003">
    <property type="entry name" value="RST"/>
</dbReference>
<dbReference type="EMBL" id="EF086917">
    <property type="protein sequence ID" value="ABK26173.1"/>
    <property type="molecule type" value="mRNA"/>
</dbReference>
<dbReference type="InterPro" id="IPR044964">
    <property type="entry name" value="RCD1/SRO1-5"/>
</dbReference>
<feature type="region of interest" description="Disordered" evidence="3">
    <location>
        <begin position="218"/>
        <end position="259"/>
    </location>
</feature>
<dbReference type="AlphaFoldDB" id="A9NZW2"/>
<keyword evidence="2" id="KW-0539">Nucleus</keyword>
<feature type="domain" description="RST" evidence="4">
    <location>
        <begin position="80"/>
        <end position="151"/>
    </location>
</feature>
<dbReference type="Pfam" id="PF12174">
    <property type="entry name" value="RST"/>
    <property type="match status" value="1"/>
</dbReference>
<dbReference type="PANTHER" id="PTHR32263:SF19">
    <property type="entry name" value="OS03G0230300 PROTEIN"/>
    <property type="match status" value="1"/>
</dbReference>
<sequence length="259" mass="28477">MNMHILPEYIVSFKVSHQMHDCWAELKAKQGICGVPKSFGSSLDDVEVAHQGSVYDMHPSSASVEGRKCKVQASSKGSTQIPCAASMSFPKLFSVIRKSLPTAYMNTLEHLYAQYKAGKIGKDIIIRKVRMIVGDKLLIAAIQSIRGQTKCTQMLNRVEHGPHSFLGSDRLNLDNESTASTNKKDHMEVVNGVDNVPHSLLASRKLHMDNKCNSSMNQTLATRRQSQISGHSSSRSESGHDQNSIHCEKENSSPSTGVV</sequence>
<evidence type="ECO:0000313" key="5">
    <source>
        <dbReference type="EMBL" id="ABK26173.1"/>
    </source>
</evidence>
<evidence type="ECO:0000256" key="1">
    <source>
        <dbReference type="ARBA" id="ARBA00004123"/>
    </source>
</evidence>
<dbReference type="PROSITE" id="PS51879">
    <property type="entry name" value="RST"/>
    <property type="match status" value="1"/>
</dbReference>
<evidence type="ECO:0000256" key="3">
    <source>
        <dbReference type="SAM" id="MobiDB-lite"/>
    </source>
</evidence>
<proteinExistence type="evidence at transcript level"/>
<accession>A9NZW2</accession>
<feature type="compositionally biased region" description="Low complexity" evidence="3">
    <location>
        <begin position="224"/>
        <end position="236"/>
    </location>
</feature>
<dbReference type="GO" id="GO:0005634">
    <property type="term" value="C:nucleus"/>
    <property type="evidence" value="ECO:0007669"/>
    <property type="project" value="UniProtKB-SubCell"/>
</dbReference>
<comment type="subcellular location">
    <subcellularLocation>
        <location evidence="1">Nucleus</location>
    </subcellularLocation>
</comment>
<reference evidence="5" key="1">
    <citation type="journal article" date="2008" name="BMC Genomics">
        <title>A conifer genomics resource of 200,000 spruce (Picea spp.) ESTs and 6,464 high-quality, sequence-finished full-length cDNAs for Sitka spruce (Picea sitchensis).</title>
        <authorList>
            <person name="Ralph S.G."/>
            <person name="Chun H.J."/>
            <person name="Kolosova N."/>
            <person name="Cooper D."/>
            <person name="Oddy C."/>
            <person name="Ritland C.E."/>
            <person name="Kirkpatrick R."/>
            <person name="Moore R."/>
            <person name="Barber S."/>
            <person name="Holt R.A."/>
            <person name="Jones S.J."/>
            <person name="Marra M.A."/>
            <person name="Douglas C.J."/>
            <person name="Ritland K."/>
            <person name="Bohlmann J."/>
        </authorList>
    </citation>
    <scope>NUCLEOTIDE SEQUENCE</scope>
    <source>
        <tissue evidence="5">Green portion of the leader tissue</tissue>
    </source>
</reference>
<protein>
    <recommendedName>
        <fullName evidence="4">RST domain-containing protein</fullName>
    </recommendedName>
</protein>
<name>A9NZW2_PICSI</name>